<reference evidence="1 2" key="1">
    <citation type="submission" date="2019-08" db="EMBL/GenBank/DDBJ databases">
        <title>Draft genome sequences of two oriental melons (Cucumis melo L. var makuwa).</title>
        <authorList>
            <person name="Kwon S.-Y."/>
        </authorList>
    </citation>
    <scope>NUCLEOTIDE SEQUENCE [LARGE SCALE GENOMIC DNA]</scope>
    <source>
        <strain evidence="2">cv. SW 3</strain>
        <tissue evidence="1">Leaf</tissue>
    </source>
</reference>
<dbReference type="EMBL" id="SSTE01019881">
    <property type="protein sequence ID" value="KAA0035925.1"/>
    <property type="molecule type" value="Genomic_DNA"/>
</dbReference>
<name>A0A5A7T382_CUCMM</name>
<evidence type="ECO:0000313" key="2">
    <source>
        <dbReference type="Proteomes" id="UP000321393"/>
    </source>
</evidence>
<protein>
    <submittedName>
        <fullName evidence="1">GDSL esterase/lipase</fullName>
    </submittedName>
</protein>
<comment type="caution">
    <text evidence="1">The sequence shown here is derived from an EMBL/GenBank/DDBJ whole genome shotgun (WGS) entry which is preliminary data.</text>
</comment>
<dbReference type="AlphaFoldDB" id="A0A5A7T382"/>
<gene>
    <name evidence="1" type="ORF">E6C27_scaffold56G001000</name>
</gene>
<proteinExistence type="predicted"/>
<accession>A0A5A7T382</accession>
<dbReference type="Proteomes" id="UP000321393">
    <property type="component" value="Unassembled WGS sequence"/>
</dbReference>
<organism evidence="1 2">
    <name type="scientific">Cucumis melo var. makuwa</name>
    <name type="common">Oriental melon</name>
    <dbReference type="NCBI Taxonomy" id="1194695"/>
    <lineage>
        <taxon>Eukaryota</taxon>
        <taxon>Viridiplantae</taxon>
        <taxon>Streptophyta</taxon>
        <taxon>Embryophyta</taxon>
        <taxon>Tracheophyta</taxon>
        <taxon>Spermatophyta</taxon>
        <taxon>Magnoliopsida</taxon>
        <taxon>eudicotyledons</taxon>
        <taxon>Gunneridae</taxon>
        <taxon>Pentapetalae</taxon>
        <taxon>rosids</taxon>
        <taxon>fabids</taxon>
        <taxon>Cucurbitales</taxon>
        <taxon>Cucurbitaceae</taxon>
        <taxon>Benincaseae</taxon>
        <taxon>Cucumis</taxon>
    </lineage>
</organism>
<evidence type="ECO:0000313" key="1">
    <source>
        <dbReference type="EMBL" id="KAA0035925.1"/>
    </source>
</evidence>
<sequence length="202" mass="23108">MVSGMVSYVPDAISDSSILRTYPRRVTNGVGNREGEREIGEPKEKKEISCRRRCFRFRRRHDPAIVSLSPLAAAHPYLRGSYRVACKVALLKGVEWVYHGESVSFKRIENFDKGTSSRQFDEEDDMFGMLNDLQASIEHKEETKEGREDEMSRNIEVGSKWLSNKSFDILLELLRATFPMKDPLTRDDIGINVLRHLADAEG</sequence>